<proteinExistence type="predicted"/>
<organism evidence="1 2">
    <name type="scientific">Liparis tanakae</name>
    <name type="common">Tanaka's snailfish</name>
    <dbReference type="NCBI Taxonomy" id="230148"/>
    <lineage>
        <taxon>Eukaryota</taxon>
        <taxon>Metazoa</taxon>
        <taxon>Chordata</taxon>
        <taxon>Craniata</taxon>
        <taxon>Vertebrata</taxon>
        <taxon>Euteleostomi</taxon>
        <taxon>Actinopterygii</taxon>
        <taxon>Neopterygii</taxon>
        <taxon>Teleostei</taxon>
        <taxon>Neoteleostei</taxon>
        <taxon>Acanthomorphata</taxon>
        <taxon>Eupercaria</taxon>
        <taxon>Perciformes</taxon>
        <taxon>Cottioidei</taxon>
        <taxon>Cottales</taxon>
        <taxon>Liparidae</taxon>
        <taxon>Liparis</taxon>
    </lineage>
</organism>
<dbReference type="Proteomes" id="UP000314294">
    <property type="component" value="Unassembled WGS sequence"/>
</dbReference>
<gene>
    <name evidence="1" type="ORF">EYF80_007961</name>
</gene>
<accession>A0A4Z2IX17</accession>
<sequence>MYSNPLKVPGFAGRYRPDGQKGSICGKGLGVAGVRETMKKNLQLASRLRGCSRSTYAKAPVLGPQPGLADAPPVVFLTDRVDDGPLTAPGCRGPAPGVH</sequence>
<keyword evidence="2" id="KW-1185">Reference proteome</keyword>
<dbReference type="EMBL" id="SRLO01000044">
    <property type="protein sequence ID" value="TNN81832.1"/>
    <property type="molecule type" value="Genomic_DNA"/>
</dbReference>
<dbReference type="AlphaFoldDB" id="A0A4Z2IX17"/>
<comment type="caution">
    <text evidence="1">The sequence shown here is derived from an EMBL/GenBank/DDBJ whole genome shotgun (WGS) entry which is preliminary data.</text>
</comment>
<reference evidence="1 2" key="1">
    <citation type="submission" date="2019-03" db="EMBL/GenBank/DDBJ databases">
        <title>First draft genome of Liparis tanakae, snailfish: a comprehensive survey of snailfish specific genes.</title>
        <authorList>
            <person name="Kim W."/>
            <person name="Song I."/>
            <person name="Jeong J.-H."/>
            <person name="Kim D."/>
            <person name="Kim S."/>
            <person name="Ryu S."/>
            <person name="Song J.Y."/>
            <person name="Lee S.K."/>
        </authorList>
    </citation>
    <scope>NUCLEOTIDE SEQUENCE [LARGE SCALE GENOMIC DNA]</scope>
    <source>
        <tissue evidence="1">Muscle</tissue>
    </source>
</reference>
<evidence type="ECO:0000313" key="1">
    <source>
        <dbReference type="EMBL" id="TNN81832.1"/>
    </source>
</evidence>
<evidence type="ECO:0000313" key="2">
    <source>
        <dbReference type="Proteomes" id="UP000314294"/>
    </source>
</evidence>
<name>A0A4Z2IX17_9TELE</name>
<protein>
    <submittedName>
        <fullName evidence="1">Uncharacterized protein</fullName>
    </submittedName>
</protein>